<organism evidence="2">
    <name type="scientific">Neospora caninum (strain Liverpool)</name>
    <dbReference type="NCBI Taxonomy" id="572307"/>
    <lineage>
        <taxon>Eukaryota</taxon>
        <taxon>Sar</taxon>
        <taxon>Alveolata</taxon>
        <taxon>Apicomplexa</taxon>
        <taxon>Conoidasida</taxon>
        <taxon>Coccidia</taxon>
        <taxon>Eucoccidiorida</taxon>
        <taxon>Eimeriorina</taxon>
        <taxon>Sarcocystidae</taxon>
        <taxon>Neospora</taxon>
    </lineage>
</organism>
<accession>A0A0F7UHB5</accession>
<feature type="compositionally biased region" description="Low complexity" evidence="1">
    <location>
        <begin position="451"/>
        <end position="462"/>
    </location>
</feature>
<gene>
    <name evidence="2" type="ORF">BN1204_050695</name>
</gene>
<feature type="compositionally biased region" description="Basic and acidic residues" evidence="1">
    <location>
        <begin position="472"/>
        <end position="505"/>
    </location>
</feature>
<name>A0A0F7UHB5_NEOCL</name>
<feature type="region of interest" description="Disordered" evidence="1">
    <location>
        <begin position="105"/>
        <end position="176"/>
    </location>
</feature>
<evidence type="ECO:0000256" key="1">
    <source>
        <dbReference type="SAM" id="MobiDB-lite"/>
    </source>
</evidence>
<feature type="region of interest" description="Disordered" evidence="1">
    <location>
        <begin position="444"/>
        <end position="637"/>
    </location>
</feature>
<reference evidence="2" key="1">
    <citation type="journal article" date="2015" name="PLoS ONE">
        <title>Comprehensive Evaluation of Toxoplasma gondii VEG and Neospora caninum LIV Genomes with Tachyzoite Stage Transcriptome and Proteome Defines Novel Transcript Features.</title>
        <authorList>
            <person name="Ramaprasad A."/>
            <person name="Mourier T."/>
            <person name="Naeem R."/>
            <person name="Malas T.B."/>
            <person name="Moussa E."/>
            <person name="Panigrahi A."/>
            <person name="Vermont S.J."/>
            <person name="Otto T.D."/>
            <person name="Wastling J."/>
            <person name="Pain A."/>
        </authorList>
    </citation>
    <scope>NUCLEOTIDE SEQUENCE</scope>
    <source>
        <strain evidence="2">Liverpool</strain>
    </source>
</reference>
<feature type="region of interest" description="Disordered" evidence="1">
    <location>
        <begin position="267"/>
        <end position="301"/>
    </location>
</feature>
<feature type="compositionally biased region" description="Low complexity" evidence="1">
    <location>
        <begin position="269"/>
        <end position="285"/>
    </location>
</feature>
<protein>
    <submittedName>
        <fullName evidence="2">Uncharacterized protein</fullName>
    </submittedName>
</protein>
<dbReference type="EMBL" id="LN714485">
    <property type="protein sequence ID" value="CEL69358.1"/>
    <property type="molecule type" value="Genomic_DNA"/>
</dbReference>
<feature type="compositionally biased region" description="Low complexity" evidence="1">
    <location>
        <begin position="616"/>
        <end position="637"/>
    </location>
</feature>
<feature type="compositionally biased region" description="Low complexity" evidence="1">
    <location>
        <begin position="119"/>
        <end position="131"/>
    </location>
</feature>
<dbReference type="AlphaFoldDB" id="A0A0F7UHB5"/>
<evidence type="ECO:0000313" key="2">
    <source>
        <dbReference type="EMBL" id="CEL69358.1"/>
    </source>
</evidence>
<feature type="compositionally biased region" description="Low complexity" evidence="1">
    <location>
        <begin position="570"/>
        <end position="580"/>
    </location>
</feature>
<sequence length="637" mass="68273">MRFRVFLLGAVSAALCGYSKEPSDLGPSASWNFATVNRLLIVTLGSFLPQSGSSIFVGVFAAGVADGETSEDDDDDCVITAVYTAAPPQDRPSVIQYARPLGAPAGQAVPPSLPRIIKASSSPPESPGAPGDTASPQPIGSTESEDKPPDPESSTGSKDEGETTGPPPRKPRLITHEVPMRKITQTLRRYRDLESRWPSCTEEDYVKHVIQCRMEKENEPKPCAALVHYWGRIARNSYRRRGNQRRRQIAELQKRLERERSRLLDILRRPLPSSSSRSGRSPGRGTAESSSTAPGSGEGACEDSLVAGLPLRPDFEDLKLLRLLAVDHELTIIREDKDKFIERYIQRKRATNPNPDDETVEGWRSAAYISFASSGANFRTKHLQRQASIEKERQRLAALPLSGAAAAPDPGISSSSGHRIGCWFCGDSGSKGEKHFWKPTVAEMLNDPDEGTSSGTGPHSSSVDPARPGETPSERGGETPSERAGETPSERAGEKASKRAGEKASKRPPPPRSPIQTRARTGTLKERDWEESVGSKPLRRGEQPPADPGSAVAGMTGRRSRDSSPPASPPSEQSAAAALPCIFPGHGPPLPLKKRKWLAASSDAPSVPGGTEVALAPYSSSSSASSGSPSSGSLWSP</sequence>
<proteinExistence type="predicted"/>